<comment type="similarity">
    <text evidence="9">Belongs to the glycosyltransferase 8 family. Glycogenin subfamily.</text>
</comment>
<evidence type="ECO:0000256" key="11">
    <source>
        <dbReference type="ARBA" id="ARBA00050886"/>
    </source>
</evidence>
<dbReference type="InterPro" id="IPR002495">
    <property type="entry name" value="Glyco_trans_8"/>
</dbReference>
<dbReference type="InterPro" id="IPR029044">
    <property type="entry name" value="Nucleotide-diphossugar_trans"/>
</dbReference>
<evidence type="ECO:0000256" key="12">
    <source>
        <dbReference type="ARBA" id="ARBA00052293"/>
    </source>
</evidence>
<feature type="compositionally biased region" description="Basic and acidic residues" evidence="14">
    <location>
        <begin position="379"/>
        <end position="394"/>
    </location>
</feature>
<dbReference type="Gene3D" id="3.90.550.10">
    <property type="entry name" value="Spore Coat Polysaccharide Biosynthesis Protein SpsA, Chain A"/>
    <property type="match status" value="1"/>
</dbReference>
<dbReference type="GO" id="GO:0005737">
    <property type="term" value="C:cytoplasm"/>
    <property type="evidence" value="ECO:0007669"/>
    <property type="project" value="UniProtKB-SubCell"/>
</dbReference>
<comment type="catalytic activity">
    <reaction evidence="12">
        <text>L-tyrosyl-[glycogenin] + UDP-alpha-D-glucose = alpha-D-glucosyl-L-tyrosyl-[glycogenin] + UDP + H(+)</text>
        <dbReference type="Rhea" id="RHEA:23360"/>
        <dbReference type="Rhea" id="RHEA-COMP:14604"/>
        <dbReference type="Rhea" id="RHEA-COMP:14605"/>
        <dbReference type="ChEBI" id="CHEBI:15378"/>
        <dbReference type="ChEBI" id="CHEBI:46858"/>
        <dbReference type="ChEBI" id="CHEBI:58223"/>
        <dbReference type="ChEBI" id="CHEBI:58885"/>
        <dbReference type="ChEBI" id="CHEBI:140573"/>
        <dbReference type="EC" id="2.4.1.186"/>
    </reaction>
</comment>
<comment type="subcellular location">
    <subcellularLocation>
        <location evidence="2">Cytoplasm</location>
    </subcellularLocation>
</comment>
<keyword evidence="6" id="KW-0320">Glycogen biosynthesis</keyword>
<dbReference type="EMBL" id="VSWD01000008">
    <property type="protein sequence ID" value="KAK3095205.1"/>
    <property type="molecule type" value="Genomic_DNA"/>
</dbReference>
<evidence type="ECO:0000256" key="5">
    <source>
        <dbReference type="ARBA" id="ARBA00022723"/>
    </source>
</evidence>
<dbReference type="Pfam" id="PF01501">
    <property type="entry name" value="Glyco_transf_8"/>
    <property type="match status" value="2"/>
</dbReference>
<gene>
    <name evidence="15" type="ORF">FSP39_011507</name>
</gene>
<keyword evidence="3" id="KW-0963">Cytoplasm</keyword>
<evidence type="ECO:0000256" key="6">
    <source>
        <dbReference type="ARBA" id="ARBA00023056"/>
    </source>
</evidence>
<keyword evidence="4" id="KW-0808">Transferase</keyword>
<organism evidence="15 16">
    <name type="scientific">Pinctada imbricata</name>
    <name type="common">Atlantic pearl-oyster</name>
    <name type="synonym">Pinctada martensii</name>
    <dbReference type="NCBI Taxonomy" id="66713"/>
    <lineage>
        <taxon>Eukaryota</taxon>
        <taxon>Metazoa</taxon>
        <taxon>Spiralia</taxon>
        <taxon>Lophotrochozoa</taxon>
        <taxon>Mollusca</taxon>
        <taxon>Bivalvia</taxon>
        <taxon>Autobranchia</taxon>
        <taxon>Pteriomorphia</taxon>
        <taxon>Pterioida</taxon>
        <taxon>Pterioidea</taxon>
        <taxon>Pteriidae</taxon>
        <taxon>Pinctada</taxon>
    </lineage>
</organism>
<comment type="cofactor">
    <cofactor evidence="1">
        <name>Mn(2+)</name>
        <dbReference type="ChEBI" id="CHEBI:29035"/>
    </cofactor>
</comment>
<protein>
    <recommendedName>
        <fullName evidence="10">glycogenin glucosyltransferase</fullName>
        <ecNumber evidence="10">2.4.1.186</ecNumber>
    </recommendedName>
</protein>
<evidence type="ECO:0000313" key="15">
    <source>
        <dbReference type="EMBL" id="KAK3095205.1"/>
    </source>
</evidence>
<evidence type="ECO:0000256" key="1">
    <source>
        <dbReference type="ARBA" id="ARBA00001936"/>
    </source>
</evidence>
<evidence type="ECO:0000256" key="3">
    <source>
        <dbReference type="ARBA" id="ARBA00022490"/>
    </source>
</evidence>
<keyword evidence="8" id="KW-0464">Manganese</keyword>
<feature type="region of interest" description="Disordered" evidence="14">
    <location>
        <begin position="370"/>
        <end position="399"/>
    </location>
</feature>
<feature type="compositionally biased region" description="Low complexity" evidence="14">
    <location>
        <begin position="606"/>
        <end position="649"/>
    </location>
</feature>
<evidence type="ECO:0000313" key="16">
    <source>
        <dbReference type="Proteomes" id="UP001186944"/>
    </source>
</evidence>
<reference evidence="15" key="1">
    <citation type="submission" date="2019-08" db="EMBL/GenBank/DDBJ databases">
        <title>The improved chromosome-level genome for the pearl oyster Pinctada fucata martensii using PacBio sequencing and Hi-C.</title>
        <authorList>
            <person name="Zheng Z."/>
        </authorList>
    </citation>
    <scope>NUCLEOTIDE SEQUENCE</scope>
    <source>
        <strain evidence="15">ZZ-2019</strain>
        <tissue evidence="15">Adductor muscle</tissue>
    </source>
</reference>
<feature type="compositionally biased region" description="Low complexity" evidence="14">
    <location>
        <begin position="525"/>
        <end position="555"/>
    </location>
</feature>
<feature type="non-terminal residue" evidence="15">
    <location>
        <position position="1"/>
    </location>
</feature>
<evidence type="ECO:0000256" key="9">
    <source>
        <dbReference type="ARBA" id="ARBA00038162"/>
    </source>
</evidence>
<feature type="compositionally biased region" description="Polar residues" evidence="14">
    <location>
        <begin position="459"/>
        <end position="468"/>
    </location>
</feature>
<name>A0AA89BTH2_PINIB</name>
<evidence type="ECO:0000256" key="2">
    <source>
        <dbReference type="ARBA" id="ARBA00004496"/>
    </source>
</evidence>
<proteinExistence type="inferred from homology"/>
<evidence type="ECO:0000256" key="13">
    <source>
        <dbReference type="ARBA" id="ARBA00057883"/>
    </source>
</evidence>
<evidence type="ECO:0000256" key="4">
    <source>
        <dbReference type="ARBA" id="ARBA00022679"/>
    </source>
</evidence>
<dbReference type="EC" id="2.4.1.186" evidence="10"/>
<dbReference type="PANTHER" id="PTHR11183">
    <property type="entry name" value="GLYCOGENIN SUBFAMILY MEMBER"/>
    <property type="match status" value="1"/>
</dbReference>
<keyword evidence="16" id="KW-1185">Reference proteome</keyword>
<dbReference type="FunFam" id="3.90.550.10:FF:000092">
    <property type="entry name" value="Glycogenin 2"/>
    <property type="match status" value="1"/>
</dbReference>
<dbReference type="CDD" id="cd02537">
    <property type="entry name" value="GT8_Glycogenin"/>
    <property type="match status" value="1"/>
</dbReference>
<comment type="caution">
    <text evidence="15">The sequence shown here is derived from an EMBL/GenBank/DDBJ whole genome shotgun (WGS) entry which is preliminary data.</text>
</comment>
<dbReference type="GO" id="GO:0046872">
    <property type="term" value="F:metal ion binding"/>
    <property type="evidence" value="ECO:0007669"/>
    <property type="project" value="UniProtKB-KW"/>
</dbReference>
<dbReference type="Proteomes" id="UP001186944">
    <property type="component" value="Unassembled WGS sequence"/>
</dbReference>
<comment type="function">
    <text evidence="13">Self-glucosylating initiator of glycogen synthesis. It catalyzes the formation of a short alpha (1,4)-glucosyl chain covalently attached via a glucose 1-O-tyrosyl linkage to internal tyrosine residues and these chains act as primers for the elongation reaction catalyzed by glycogen synthase.</text>
</comment>
<feature type="compositionally biased region" description="Low complexity" evidence="14">
    <location>
        <begin position="673"/>
        <end position="690"/>
    </location>
</feature>
<keyword evidence="5" id="KW-0479">Metal-binding</keyword>
<sequence>ILLFVESREAFVTLATNDTYSLGCLVLGNSLRNVAKTTRQLVVMVTQGVSQSMRNQLSRVFDMIYDVNLLDSRDSANLQLLGRPDLSCTFTKLHCWRLTMYDKAVFLDADTLVLQNVDELFDREELSAAPDAGWPDCFNSGVFVFQPSEETYNSLLNYAMSQGSFDGGDQGLLNMYFRDWATKDINKHLPFIYNVVSQAFYSYLPAFTQFKQDVKIVHFIGATKPWHHPYNTSLGEVTPLPETGHSKEFLQRWWNIFMQFVQPFLDPSLRTFQYSDRVSLPPPTFPAIIPYVPPTLDQVFYPNSQPNEHSPKSHDQSQVVEVPVVTRLYSDLESHYSEAPLSNINPENPNLDIYSVQNVVNRWAKANERKNGLNSHTVESSEHKSSHEHCETSDSTKGGLIGDLAAMRVHSPESMGSDQSLLSDQERKLNWERGQMDYLGADKFENIQAKLDKSLKGPPSSSDYTSSPFRPLTDGPPSEGAQSKPESSPLPAPEVVSPPMNDEPKPKLVDPKPILAQPAKTESSTPAPEAKQTAAPASAASQKTEAAQKQTTAPASAASQKTESANKQATAPASAASQKTEAAKKPTTAPVVTKVSQPATTTSSVAKPQATAAGTAATKPQATKPAPQSEASKTAQPKTTTAAPSTAKPGLKTEVPKAGGAPSAFSKPAAQPSSGSTAAAKSPTSSSAPSGKGGIASRLPWLKK</sequence>
<keyword evidence="7" id="KW-0325">Glycoprotein</keyword>
<dbReference type="GO" id="GO:0008466">
    <property type="term" value="F:glycogenin glucosyltransferase activity"/>
    <property type="evidence" value="ECO:0007669"/>
    <property type="project" value="UniProtKB-EC"/>
</dbReference>
<dbReference type="InterPro" id="IPR050587">
    <property type="entry name" value="GNT1/Glycosyltrans_8"/>
</dbReference>
<feature type="region of interest" description="Disordered" evidence="14">
    <location>
        <begin position="452"/>
        <end position="704"/>
    </location>
</feature>
<feature type="compositionally biased region" description="Polar residues" evidence="14">
    <location>
        <begin position="594"/>
        <end position="605"/>
    </location>
</feature>
<feature type="compositionally biased region" description="Polar residues" evidence="14">
    <location>
        <begin position="557"/>
        <end position="580"/>
    </location>
</feature>
<comment type="catalytic activity">
    <reaction evidence="11">
        <text>[1,4-alpha-D-glucosyl](n)-L-tyrosyl-[glycogenin] + UDP-alpha-D-glucose = [1,4-alpha-D-glucosyl](n+1)-L-tyrosyl-[glycogenin] + UDP + H(+)</text>
        <dbReference type="Rhea" id="RHEA:56560"/>
        <dbReference type="Rhea" id="RHEA-COMP:14606"/>
        <dbReference type="Rhea" id="RHEA-COMP:14607"/>
        <dbReference type="ChEBI" id="CHEBI:15378"/>
        <dbReference type="ChEBI" id="CHEBI:58223"/>
        <dbReference type="ChEBI" id="CHEBI:58885"/>
        <dbReference type="ChEBI" id="CHEBI:140574"/>
        <dbReference type="EC" id="2.4.1.186"/>
    </reaction>
</comment>
<dbReference type="GO" id="GO:0005978">
    <property type="term" value="P:glycogen biosynthetic process"/>
    <property type="evidence" value="ECO:0007669"/>
    <property type="project" value="UniProtKB-KW"/>
</dbReference>
<accession>A0AA89BTH2</accession>
<evidence type="ECO:0000256" key="8">
    <source>
        <dbReference type="ARBA" id="ARBA00023211"/>
    </source>
</evidence>
<evidence type="ECO:0000256" key="7">
    <source>
        <dbReference type="ARBA" id="ARBA00023180"/>
    </source>
</evidence>
<dbReference type="SUPFAM" id="SSF53448">
    <property type="entry name" value="Nucleotide-diphospho-sugar transferases"/>
    <property type="match status" value="1"/>
</dbReference>
<evidence type="ECO:0000256" key="10">
    <source>
        <dbReference type="ARBA" id="ARBA00038934"/>
    </source>
</evidence>
<evidence type="ECO:0000256" key="14">
    <source>
        <dbReference type="SAM" id="MobiDB-lite"/>
    </source>
</evidence>
<dbReference type="AlphaFoldDB" id="A0AA89BTH2"/>